<name>A0A8S5N3V2_9CAUD</name>
<reference evidence="1" key="1">
    <citation type="journal article" date="2021" name="Proc. Natl. Acad. Sci. U.S.A.">
        <title>A Catalog of Tens of Thousands of Viruses from Human Metagenomes Reveals Hidden Associations with Chronic Diseases.</title>
        <authorList>
            <person name="Tisza M.J."/>
            <person name="Buck C.B."/>
        </authorList>
    </citation>
    <scope>NUCLEOTIDE SEQUENCE</scope>
    <source>
        <strain evidence="1">CtzMH52</strain>
    </source>
</reference>
<proteinExistence type="predicted"/>
<evidence type="ECO:0000313" key="1">
    <source>
        <dbReference type="EMBL" id="DAD88819.1"/>
    </source>
</evidence>
<accession>A0A8S5N3V2</accession>
<dbReference type="EMBL" id="BK015048">
    <property type="protein sequence ID" value="DAD88819.1"/>
    <property type="molecule type" value="Genomic_DNA"/>
</dbReference>
<organism evidence="1">
    <name type="scientific">Podoviridae sp. ctzMH52</name>
    <dbReference type="NCBI Taxonomy" id="2826596"/>
    <lineage>
        <taxon>Viruses</taxon>
        <taxon>Duplodnaviria</taxon>
        <taxon>Heunggongvirae</taxon>
        <taxon>Uroviricota</taxon>
        <taxon>Caudoviricetes</taxon>
    </lineage>
</organism>
<sequence>MRKLFRRWGREGLTGEETALLMAGFCLLLLALAMAWTERELGIPLGEQLAELLREEPV</sequence>
<protein>
    <submittedName>
        <fullName evidence="1">Uncharacterized protein</fullName>
    </submittedName>
</protein>